<accession>A0A1Y1ZKV7</accession>
<feature type="compositionally biased region" description="Low complexity" evidence="1">
    <location>
        <begin position="184"/>
        <end position="198"/>
    </location>
</feature>
<keyword evidence="3" id="KW-1185">Reference proteome</keyword>
<evidence type="ECO:0000256" key="1">
    <source>
        <dbReference type="SAM" id="MobiDB-lite"/>
    </source>
</evidence>
<proteinExistence type="predicted"/>
<dbReference type="AlphaFoldDB" id="A0A1Y1ZKV7"/>
<organism evidence="2 3">
    <name type="scientific">Clohesyomyces aquaticus</name>
    <dbReference type="NCBI Taxonomy" id="1231657"/>
    <lineage>
        <taxon>Eukaryota</taxon>
        <taxon>Fungi</taxon>
        <taxon>Dikarya</taxon>
        <taxon>Ascomycota</taxon>
        <taxon>Pezizomycotina</taxon>
        <taxon>Dothideomycetes</taxon>
        <taxon>Pleosporomycetidae</taxon>
        <taxon>Pleosporales</taxon>
        <taxon>Lindgomycetaceae</taxon>
        <taxon>Clohesyomyces</taxon>
    </lineage>
</organism>
<reference evidence="2 3" key="1">
    <citation type="submission" date="2016-07" db="EMBL/GenBank/DDBJ databases">
        <title>Pervasive Adenine N6-methylation of Active Genes in Fungi.</title>
        <authorList>
            <consortium name="DOE Joint Genome Institute"/>
            <person name="Mondo S.J."/>
            <person name="Dannebaum R.O."/>
            <person name="Kuo R.C."/>
            <person name="Labutti K."/>
            <person name="Haridas S."/>
            <person name="Kuo A."/>
            <person name="Salamov A."/>
            <person name="Ahrendt S.R."/>
            <person name="Lipzen A."/>
            <person name="Sullivan W."/>
            <person name="Andreopoulos W.B."/>
            <person name="Clum A."/>
            <person name="Lindquist E."/>
            <person name="Daum C."/>
            <person name="Ramamoorthy G.K."/>
            <person name="Gryganskyi A."/>
            <person name="Culley D."/>
            <person name="Magnuson J.K."/>
            <person name="James T.Y."/>
            <person name="O'Malley M.A."/>
            <person name="Stajich J.E."/>
            <person name="Spatafora J.W."/>
            <person name="Visel A."/>
            <person name="Grigoriev I.V."/>
        </authorList>
    </citation>
    <scope>NUCLEOTIDE SEQUENCE [LARGE SCALE GENOMIC DNA]</scope>
    <source>
        <strain evidence="2 3">CBS 115471</strain>
    </source>
</reference>
<gene>
    <name evidence="2" type="ORF">BCR34DRAFT_338552</name>
</gene>
<evidence type="ECO:0000313" key="2">
    <source>
        <dbReference type="EMBL" id="ORY10873.1"/>
    </source>
</evidence>
<protein>
    <submittedName>
        <fullName evidence="2">Uncharacterized protein</fullName>
    </submittedName>
</protein>
<sequence length="232" mass="25646">MGNGGRQSKQCRRPKLLCRRDCTRLATARALTGRISNTNLPAQLGHGCSGRPTRQLLCPLLHICCSDPTLTLDLPLHDIHGKRVGSRSTPRQFGRSPRPHHSTLLLHQKAFLCTRASPASSRAVGTSAGPCCNRAYRLWRGPVDVQPRSNASRYNYRPQTTAPRRTEQPAFEQSPKPRHRRFLSWQAASSKQQAAGSKQHLEPPELSVPDTQSTADLSLGCPERRNTVDPGP</sequence>
<evidence type="ECO:0000313" key="3">
    <source>
        <dbReference type="Proteomes" id="UP000193144"/>
    </source>
</evidence>
<feature type="compositionally biased region" description="Polar residues" evidence="1">
    <location>
        <begin position="147"/>
        <end position="163"/>
    </location>
</feature>
<name>A0A1Y1ZKV7_9PLEO</name>
<feature type="compositionally biased region" description="Basic and acidic residues" evidence="1">
    <location>
        <begin position="222"/>
        <end position="232"/>
    </location>
</feature>
<dbReference type="EMBL" id="MCFA01000067">
    <property type="protein sequence ID" value="ORY10873.1"/>
    <property type="molecule type" value="Genomic_DNA"/>
</dbReference>
<comment type="caution">
    <text evidence="2">The sequence shown here is derived from an EMBL/GenBank/DDBJ whole genome shotgun (WGS) entry which is preliminary data.</text>
</comment>
<dbReference type="Proteomes" id="UP000193144">
    <property type="component" value="Unassembled WGS sequence"/>
</dbReference>
<feature type="region of interest" description="Disordered" evidence="1">
    <location>
        <begin position="147"/>
        <end position="232"/>
    </location>
</feature>